<dbReference type="Gene3D" id="3.10.450.50">
    <property type="match status" value="1"/>
</dbReference>
<reference evidence="2 3" key="1">
    <citation type="submission" date="2018-04" db="EMBL/GenBank/DDBJ databases">
        <title>Complete genome uncultured novel isolate.</title>
        <authorList>
            <person name="Merlino G."/>
        </authorList>
    </citation>
    <scope>NUCLEOTIDE SEQUENCE [LARGE SCALE GENOMIC DNA]</scope>
    <source>
        <strain evidence="3">R1DC9</strain>
    </source>
</reference>
<dbReference type="Pfam" id="PF14534">
    <property type="entry name" value="DUF4440"/>
    <property type="match status" value="1"/>
</dbReference>
<dbReference type="InterPro" id="IPR032710">
    <property type="entry name" value="NTF2-like_dom_sf"/>
</dbReference>
<name>A0A4D7JLN7_9BACT</name>
<evidence type="ECO:0000313" key="2">
    <source>
        <dbReference type="EMBL" id="QCK14420.1"/>
    </source>
</evidence>
<evidence type="ECO:0000313" key="3">
    <source>
        <dbReference type="Proteomes" id="UP000298616"/>
    </source>
</evidence>
<organism evidence="2 3">
    <name type="scientific">Mangrovivirga cuniculi</name>
    <dbReference type="NCBI Taxonomy" id="2715131"/>
    <lineage>
        <taxon>Bacteria</taxon>
        <taxon>Pseudomonadati</taxon>
        <taxon>Bacteroidota</taxon>
        <taxon>Cytophagia</taxon>
        <taxon>Cytophagales</taxon>
        <taxon>Mangrovivirgaceae</taxon>
        <taxon>Mangrovivirga</taxon>
    </lineage>
</organism>
<proteinExistence type="predicted"/>
<dbReference type="KEGG" id="fpf:DCC35_06540"/>
<keyword evidence="3" id="KW-1185">Reference proteome</keyword>
<sequence>MKCIFLVFILASFAGYSQSLDKPFDKKELIRQDSLFWVSFNKCDVDQMMTFFTKDMEFYHDRGGLTKGIKEFEEDTRTGMCKDPELWSLRRVEIEESTEVYEISQYGALISGEHLFYIKEAGKEEFLDGYGKYQNIWKYKDGKWKMSRILSYDHKAPPEKYN</sequence>
<dbReference type="InterPro" id="IPR027843">
    <property type="entry name" value="DUF4440"/>
</dbReference>
<accession>A0A4D7JLN7</accession>
<dbReference type="OrthoDB" id="1357763at2"/>
<dbReference type="SUPFAM" id="SSF54427">
    <property type="entry name" value="NTF2-like"/>
    <property type="match status" value="1"/>
</dbReference>
<dbReference type="EMBL" id="CP028923">
    <property type="protein sequence ID" value="QCK14420.1"/>
    <property type="molecule type" value="Genomic_DNA"/>
</dbReference>
<feature type="domain" description="DUF4440" evidence="1">
    <location>
        <begin position="32"/>
        <end position="146"/>
    </location>
</feature>
<protein>
    <recommendedName>
        <fullName evidence="1">DUF4440 domain-containing protein</fullName>
    </recommendedName>
</protein>
<gene>
    <name evidence="2" type="ORF">DCC35_06540</name>
</gene>
<dbReference type="Proteomes" id="UP000298616">
    <property type="component" value="Chromosome"/>
</dbReference>
<evidence type="ECO:0000259" key="1">
    <source>
        <dbReference type="Pfam" id="PF14534"/>
    </source>
</evidence>
<dbReference type="AlphaFoldDB" id="A0A4D7JLN7"/>
<dbReference type="RefSeq" id="WP_137090011.1">
    <property type="nucleotide sequence ID" value="NZ_CP028923.1"/>
</dbReference>